<evidence type="ECO:0000313" key="10">
    <source>
        <dbReference type="EMBL" id="HAB4101848.1"/>
    </source>
</evidence>
<dbReference type="EMBL" id="DAAGVL010000031">
    <property type="protein sequence ID" value="HAB4721544.1"/>
    <property type="molecule type" value="Genomic_DNA"/>
</dbReference>
<evidence type="ECO:0000313" key="4">
    <source>
        <dbReference type="EMBL" id="HAB1993604.1"/>
    </source>
</evidence>
<evidence type="ECO:0000313" key="17">
    <source>
        <dbReference type="EMBL" id="HAB5478051.1"/>
    </source>
</evidence>
<dbReference type="EMBL" id="DAAFXY010000039">
    <property type="protein sequence ID" value="HAB1979440.1"/>
    <property type="molecule type" value="Genomic_DNA"/>
</dbReference>
<evidence type="ECO:0000313" key="1">
    <source>
        <dbReference type="EMBL" id="HAB1777753.1"/>
    </source>
</evidence>
<organism evidence="18">
    <name type="scientific">Salmonella diarizonae</name>
    <dbReference type="NCBI Taxonomy" id="59204"/>
    <lineage>
        <taxon>Bacteria</taxon>
        <taxon>Pseudomonadati</taxon>
        <taxon>Pseudomonadota</taxon>
        <taxon>Gammaproteobacteria</taxon>
        <taxon>Enterobacterales</taxon>
        <taxon>Enterobacteriaceae</taxon>
        <taxon>Salmonella</taxon>
    </lineage>
</organism>
<accession>A0A6Y4R5K8</accession>
<dbReference type="EMBL" id="DAAHAQ010000020">
    <property type="protein sequence ID" value="HAB5328989.1"/>
    <property type="molecule type" value="Genomic_DNA"/>
</dbReference>
<dbReference type="EMBL" id="DAAQZP010000053">
    <property type="protein sequence ID" value="HAE1596549.1"/>
    <property type="molecule type" value="Genomic_DNA"/>
</dbReference>
<dbReference type="EMBL" id="DAAHCF010000037">
    <property type="protein sequence ID" value="HAB5478051.1"/>
    <property type="molecule type" value="Genomic_DNA"/>
</dbReference>
<evidence type="ECO:0000313" key="5">
    <source>
        <dbReference type="EMBL" id="HAB2187097.1"/>
    </source>
</evidence>
<dbReference type="EMBL" id="DAAGPC010000027">
    <property type="protein sequence ID" value="HAB3978609.1"/>
    <property type="molecule type" value="Genomic_DNA"/>
</dbReference>
<gene>
    <name evidence="19" type="ORF">G2916_10610</name>
    <name evidence="21" type="ORF">G2997_18215</name>
    <name evidence="20" type="ORF">G3A00_21315</name>
    <name evidence="15" type="ORF">GB016_21810</name>
    <name evidence="3" type="ORF">GB034_15575</name>
    <name evidence="4" type="ORF">GB088_21210</name>
    <name evidence="17" type="ORF">GB236_08790</name>
    <name evidence="18" type="ORF">GB246_21215</name>
    <name evidence="6" type="ORF">GB337_12930</name>
    <name evidence="5" type="ORF">GB348_21370</name>
    <name evidence="16" type="ORF">GBS30_04650</name>
    <name evidence="8" type="ORF">GBV97_13725</name>
    <name evidence="7" type="ORF">GBW00_21660</name>
    <name evidence="9" type="ORF">GBX19_13690</name>
    <name evidence="1" type="ORF">GBY11_19960</name>
    <name evidence="10" type="ORF">GBY15_19705</name>
    <name evidence="11" type="ORF">GBY49_14705</name>
    <name evidence="2" type="ORF">GBZ10_21180</name>
    <name evidence="12" type="ORF">GBZ12_18455</name>
    <name evidence="13" type="ORF">GBZ37_19435</name>
    <name evidence="14" type="ORF">GBZ41_09230</name>
</gene>
<dbReference type="EMBL" id="DAAHFA010000035">
    <property type="protein sequence ID" value="HAB5843241.1"/>
    <property type="molecule type" value="Genomic_DNA"/>
</dbReference>
<evidence type="ECO:0000313" key="16">
    <source>
        <dbReference type="EMBL" id="HAB5328989.1"/>
    </source>
</evidence>
<dbReference type="EMBL" id="DAAGNY010000033">
    <property type="protein sequence ID" value="HAB3844476.1"/>
    <property type="molecule type" value="Genomic_DNA"/>
</dbReference>
<evidence type="ECO:0000313" key="3">
    <source>
        <dbReference type="EMBL" id="HAB1979440.1"/>
    </source>
</evidence>
<dbReference type="EMBL" id="DAAQXJ010000038">
    <property type="protein sequence ID" value="HAE1264997.1"/>
    <property type="molecule type" value="Genomic_DNA"/>
</dbReference>
<evidence type="ECO:0000313" key="6">
    <source>
        <dbReference type="EMBL" id="HAB2325889.1"/>
    </source>
</evidence>
<evidence type="ECO:0000313" key="18">
    <source>
        <dbReference type="EMBL" id="HAB5843241.1"/>
    </source>
</evidence>
<evidence type="ECO:0000313" key="15">
    <source>
        <dbReference type="EMBL" id="HAB5019080.1"/>
    </source>
</evidence>
<reference evidence="18" key="1">
    <citation type="journal article" date="2018" name="Genome Biol.">
        <title>SKESA: strategic k-mer extension for scrupulous assemblies.</title>
        <authorList>
            <person name="Souvorov A."/>
            <person name="Agarwala R."/>
            <person name="Lipman D.J."/>
        </authorList>
    </citation>
    <scope>NUCLEOTIDE SEQUENCE</scope>
    <source>
        <strain evidence="18">Salmonella enterica</strain>
    </source>
</reference>
<evidence type="ECO:0000313" key="8">
    <source>
        <dbReference type="EMBL" id="HAB3924439.1"/>
    </source>
</evidence>
<dbReference type="EMBL" id="DAAFWI010000041">
    <property type="protein sequence ID" value="HAB1777753.1"/>
    <property type="molecule type" value="Genomic_DNA"/>
</dbReference>
<evidence type="ECO:0000313" key="14">
    <source>
        <dbReference type="EMBL" id="HAB4723954.1"/>
    </source>
</evidence>
<proteinExistence type="predicted"/>
<dbReference type="EMBL" id="DAAGXW010000038">
    <property type="protein sequence ID" value="HAB5019080.1"/>
    <property type="molecule type" value="Genomic_DNA"/>
</dbReference>
<evidence type="ECO:0000313" key="11">
    <source>
        <dbReference type="EMBL" id="HAB4457590.1"/>
    </source>
</evidence>
<dbReference type="EMBL" id="DAAGOS010000036">
    <property type="protein sequence ID" value="HAB3924439.1"/>
    <property type="molecule type" value="Genomic_DNA"/>
</dbReference>
<evidence type="ECO:0000313" key="9">
    <source>
        <dbReference type="EMBL" id="HAB3978609.1"/>
    </source>
</evidence>
<dbReference type="EMBL" id="DAAGQE010000050">
    <property type="protein sequence ID" value="HAB4101848.1"/>
    <property type="molecule type" value="Genomic_DNA"/>
</dbReference>
<dbReference type="EMBL" id="DAAFWY010000032">
    <property type="protein sequence ID" value="HAB1848873.1"/>
    <property type="molecule type" value="Genomic_DNA"/>
</dbReference>
<sequence length="216" mass="24900">MVDCKENAYMDGMRDAELAVAWKLLMCRCFSTMSIEILSNASPGDFLMLLMTRHKQEIAWALQNENFSEEKICHIAQISPAEINAPYRPRYTRKQYMREVATRLREEGVSRPDICRMTTLGAELLSDDNWQCYEEHYAKGYTDALYETVWRMDKAKYCTSTVHQITGLSLQEIGRVLSQCEFLCRARQLAKNDDDFEAFKSACELSDSVISTVLRG</sequence>
<dbReference type="EMBL" id="DAAGTE010000044">
    <property type="protein sequence ID" value="HAB4457590.1"/>
    <property type="molecule type" value="Genomic_DNA"/>
</dbReference>
<dbReference type="EMBL" id="DAAGBA010000037">
    <property type="protein sequence ID" value="HAB2325889.1"/>
    <property type="molecule type" value="Genomic_DNA"/>
</dbReference>
<comment type="caution">
    <text evidence="18">The sequence shown here is derived from an EMBL/GenBank/DDBJ whole genome shotgun (WGS) entry which is preliminary data.</text>
</comment>
<dbReference type="EMBL" id="DAAQZS010000032">
    <property type="protein sequence ID" value="HAE1476413.1"/>
    <property type="molecule type" value="Genomic_DNA"/>
</dbReference>
<evidence type="ECO:0000313" key="2">
    <source>
        <dbReference type="EMBL" id="HAB1848873.1"/>
    </source>
</evidence>
<name>A0A6Y4R5K8_SALDZ</name>
<evidence type="ECO:0000313" key="21">
    <source>
        <dbReference type="EMBL" id="HAE1596549.1"/>
    </source>
</evidence>
<evidence type="ECO:0000313" key="19">
    <source>
        <dbReference type="EMBL" id="HAE1264997.1"/>
    </source>
</evidence>
<dbReference type="EMBL" id="DAAFYE010000068">
    <property type="protein sequence ID" value="HAB1993604.1"/>
    <property type="molecule type" value="Genomic_DNA"/>
</dbReference>
<evidence type="ECO:0000313" key="12">
    <source>
        <dbReference type="EMBL" id="HAB4675763.1"/>
    </source>
</evidence>
<protein>
    <submittedName>
        <fullName evidence="18">Uncharacterized protein</fullName>
    </submittedName>
</protein>
<dbReference type="AlphaFoldDB" id="A0A6Y4R5K8"/>
<evidence type="ECO:0000313" key="20">
    <source>
        <dbReference type="EMBL" id="HAE1476413.1"/>
    </source>
</evidence>
<dbReference type="EMBL" id="DAAGVM010000032">
    <property type="protein sequence ID" value="HAB4723954.1"/>
    <property type="molecule type" value="Genomic_DNA"/>
</dbReference>
<evidence type="ECO:0000313" key="13">
    <source>
        <dbReference type="EMBL" id="HAB4721544.1"/>
    </source>
</evidence>
<reference evidence="18" key="2">
    <citation type="submission" date="2019-10" db="EMBL/GenBank/DDBJ databases">
        <authorList>
            <consortium name="NCBI Pathogen Detection Project"/>
        </authorList>
    </citation>
    <scope>NUCLEOTIDE SEQUENCE</scope>
    <source>
        <strain evidence="18">Salmonella enterica</strain>
    </source>
</reference>
<evidence type="ECO:0000313" key="7">
    <source>
        <dbReference type="EMBL" id="HAB3844476.1"/>
    </source>
</evidence>
<dbReference type="EMBL" id="DAAGVB010000063">
    <property type="protein sequence ID" value="HAB4675763.1"/>
    <property type="molecule type" value="Genomic_DNA"/>
</dbReference>
<dbReference type="EMBL" id="DAAFZM010000041">
    <property type="protein sequence ID" value="HAB2187097.1"/>
    <property type="molecule type" value="Genomic_DNA"/>
</dbReference>